<dbReference type="GeneID" id="66055380"/>
<proteinExistence type="predicted"/>
<evidence type="ECO:0000313" key="3">
    <source>
        <dbReference type="Proteomes" id="UP000006906"/>
    </source>
</evidence>
<sequence length="69" mass="7805">MEQRRQRVMTTEQRQPLRHRQPHHKFSWAARPVGSGACSFQSRAEAWVRLQTPAPGAATIQPEPSTGRG</sequence>
<accession>A0A2K3D1L3</accession>
<dbReference type="RefSeq" id="XP_042917890.1">
    <property type="nucleotide sequence ID" value="XM_043067795.1"/>
</dbReference>
<name>A0A2K3D1L3_CHLRE</name>
<dbReference type="EMBL" id="CM008973">
    <property type="protein sequence ID" value="PNW74423.1"/>
    <property type="molecule type" value="Genomic_DNA"/>
</dbReference>
<gene>
    <name evidence="2" type="ORF">CHLRE_12g483476v5</name>
</gene>
<keyword evidence="3" id="KW-1185">Reference proteome</keyword>
<dbReference type="Proteomes" id="UP000006906">
    <property type="component" value="Chromosome 12"/>
</dbReference>
<dbReference type="Gramene" id="PNW74423">
    <property type="protein sequence ID" value="PNW74423"/>
    <property type="gene ID" value="CHLRE_12g483476v5"/>
</dbReference>
<reference evidence="2 3" key="1">
    <citation type="journal article" date="2007" name="Science">
        <title>The Chlamydomonas genome reveals the evolution of key animal and plant functions.</title>
        <authorList>
            <person name="Merchant S.S."/>
            <person name="Prochnik S.E."/>
            <person name="Vallon O."/>
            <person name="Harris E.H."/>
            <person name="Karpowicz S.J."/>
            <person name="Witman G.B."/>
            <person name="Terry A."/>
            <person name="Salamov A."/>
            <person name="Fritz-Laylin L.K."/>
            <person name="Marechal-Drouard L."/>
            <person name="Marshall W.F."/>
            <person name="Qu L.H."/>
            <person name="Nelson D.R."/>
            <person name="Sanderfoot A.A."/>
            <person name="Spalding M.H."/>
            <person name="Kapitonov V.V."/>
            <person name="Ren Q."/>
            <person name="Ferris P."/>
            <person name="Lindquist E."/>
            <person name="Shapiro H."/>
            <person name="Lucas S.M."/>
            <person name="Grimwood J."/>
            <person name="Schmutz J."/>
            <person name="Cardol P."/>
            <person name="Cerutti H."/>
            <person name="Chanfreau G."/>
            <person name="Chen C.L."/>
            <person name="Cognat V."/>
            <person name="Croft M.T."/>
            <person name="Dent R."/>
            <person name="Dutcher S."/>
            <person name="Fernandez E."/>
            <person name="Fukuzawa H."/>
            <person name="Gonzalez-Ballester D."/>
            <person name="Gonzalez-Halphen D."/>
            <person name="Hallmann A."/>
            <person name="Hanikenne M."/>
            <person name="Hippler M."/>
            <person name="Inwood W."/>
            <person name="Jabbari K."/>
            <person name="Kalanon M."/>
            <person name="Kuras R."/>
            <person name="Lefebvre P.A."/>
            <person name="Lemaire S.D."/>
            <person name="Lobanov A.V."/>
            <person name="Lohr M."/>
            <person name="Manuell A."/>
            <person name="Meier I."/>
            <person name="Mets L."/>
            <person name="Mittag M."/>
            <person name="Mittelmeier T."/>
            <person name="Moroney J.V."/>
            <person name="Moseley J."/>
            <person name="Napoli C."/>
            <person name="Nedelcu A.M."/>
            <person name="Niyogi K."/>
            <person name="Novoselov S.V."/>
            <person name="Paulsen I.T."/>
            <person name="Pazour G."/>
            <person name="Purton S."/>
            <person name="Ral J.P."/>
            <person name="Riano-Pachon D.M."/>
            <person name="Riekhof W."/>
            <person name="Rymarquis L."/>
            <person name="Schroda M."/>
            <person name="Stern D."/>
            <person name="Umen J."/>
            <person name="Willows R."/>
            <person name="Wilson N."/>
            <person name="Zimmer S.L."/>
            <person name="Allmer J."/>
            <person name="Balk J."/>
            <person name="Bisova K."/>
            <person name="Chen C.J."/>
            <person name="Elias M."/>
            <person name="Gendler K."/>
            <person name="Hauser C."/>
            <person name="Lamb M.R."/>
            <person name="Ledford H."/>
            <person name="Long J.C."/>
            <person name="Minagawa J."/>
            <person name="Page M.D."/>
            <person name="Pan J."/>
            <person name="Pootakham W."/>
            <person name="Roje S."/>
            <person name="Rose A."/>
            <person name="Stahlberg E."/>
            <person name="Terauchi A.M."/>
            <person name="Yang P."/>
            <person name="Ball S."/>
            <person name="Bowler C."/>
            <person name="Dieckmann C.L."/>
            <person name="Gladyshev V.N."/>
            <person name="Green P."/>
            <person name="Jorgensen R."/>
            <person name="Mayfield S."/>
            <person name="Mueller-Roeber B."/>
            <person name="Rajamani S."/>
            <person name="Sayre R.T."/>
            <person name="Brokstein P."/>
            <person name="Dubchak I."/>
            <person name="Goodstein D."/>
            <person name="Hornick L."/>
            <person name="Huang Y.W."/>
            <person name="Jhaveri J."/>
            <person name="Luo Y."/>
            <person name="Martinez D."/>
            <person name="Ngau W.C."/>
            <person name="Otillar B."/>
            <person name="Poliakov A."/>
            <person name="Porter A."/>
            <person name="Szajkowski L."/>
            <person name="Werner G."/>
            <person name="Zhou K."/>
            <person name="Grigoriev I.V."/>
            <person name="Rokhsar D.S."/>
            <person name="Grossman A.R."/>
        </authorList>
    </citation>
    <scope>NUCLEOTIDE SEQUENCE [LARGE SCALE GENOMIC DNA]</scope>
    <source>
        <strain evidence="3">CC-503</strain>
    </source>
</reference>
<dbReference type="AlphaFoldDB" id="A0A2K3D1L3"/>
<dbReference type="KEGG" id="cre:CHLRE_12g483476v5"/>
<feature type="region of interest" description="Disordered" evidence="1">
    <location>
        <begin position="1"/>
        <end position="22"/>
    </location>
</feature>
<evidence type="ECO:0000313" key="2">
    <source>
        <dbReference type="EMBL" id="PNW74423.1"/>
    </source>
</evidence>
<organism evidence="2 3">
    <name type="scientific">Chlamydomonas reinhardtii</name>
    <name type="common">Chlamydomonas smithii</name>
    <dbReference type="NCBI Taxonomy" id="3055"/>
    <lineage>
        <taxon>Eukaryota</taxon>
        <taxon>Viridiplantae</taxon>
        <taxon>Chlorophyta</taxon>
        <taxon>core chlorophytes</taxon>
        <taxon>Chlorophyceae</taxon>
        <taxon>CS clade</taxon>
        <taxon>Chlamydomonadales</taxon>
        <taxon>Chlamydomonadaceae</taxon>
        <taxon>Chlamydomonas</taxon>
    </lineage>
</organism>
<protein>
    <submittedName>
        <fullName evidence="2">Uncharacterized protein</fullName>
    </submittedName>
</protein>
<evidence type="ECO:0000256" key="1">
    <source>
        <dbReference type="SAM" id="MobiDB-lite"/>
    </source>
</evidence>
<dbReference type="InParanoid" id="A0A2K3D1L3"/>